<evidence type="ECO:0000313" key="3">
    <source>
        <dbReference type="Proteomes" id="UP000321389"/>
    </source>
</evidence>
<name>A0A5B8KVG5_9HYPH</name>
<dbReference type="InterPro" id="IPR009506">
    <property type="entry name" value="YjiS-like"/>
</dbReference>
<evidence type="ECO:0000313" key="2">
    <source>
        <dbReference type="EMBL" id="QDY99561.1"/>
    </source>
</evidence>
<protein>
    <submittedName>
        <fullName evidence="2">DUF1127 domain-containing protein</fullName>
    </submittedName>
</protein>
<keyword evidence="3" id="KW-1185">Reference proteome</keyword>
<dbReference type="RefSeq" id="WP_146298217.1">
    <property type="nucleotide sequence ID" value="NZ_CP042301.2"/>
</dbReference>
<dbReference type="Pfam" id="PF06568">
    <property type="entry name" value="YjiS-like"/>
    <property type="match status" value="1"/>
</dbReference>
<gene>
    <name evidence="2" type="ORF">FQ775_03770</name>
</gene>
<dbReference type="KEGG" id="niy:FQ775_03770"/>
<organism evidence="2 3">
    <name type="scientific">Nitratireductor mangrovi</name>
    <dbReference type="NCBI Taxonomy" id="2599600"/>
    <lineage>
        <taxon>Bacteria</taxon>
        <taxon>Pseudomonadati</taxon>
        <taxon>Pseudomonadota</taxon>
        <taxon>Alphaproteobacteria</taxon>
        <taxon>Hyphomicrobiales</taxon>
        <taxon>Phyllobacteriaceae</taxon>
        <taxon>Nitratireductor</taxon>
    </lineage>
</organism>
<dbReference type="Proteomes" id="UP000321389">
    <property type="component" value="Chromosome"/>
</dbReference>
<sequence>MKKGTIDTFWFAPGDELHWSTALRKLRNDYVRRLVVSTVSAWQLAEKLAARQRSRGCLAELTDEQLKDIGVTRSEARREAGRPFWD</sequence>
<reference evidence="2" key="1">
    <citation type="submission" date="2020-04" db="EMBL/GenBank/DDBJ databases">
        <title>Nitratireductor sp. nov. isolated from mangrove soil.</title>
        <authorList>
            <person name="Ye Y."/>
        </authorList>
    </citation>
    <scope>NUCLEOTIDE SEQUENCE</scope>
    <source>
        <strain evidence="2">SY7</strain>
    </source>
</reference>
<dbReference type="EMBL" id="CP042301">
    <property type="protein sequence ID" value="QDY99561.1"/>
    <property type="molecule type" value="Genomic_DNA"/>
</dbReference>
<proteinExistence type="predicted"/>
<dbReference type="AlphaFoldDB" id="A0A5B8KVG5"/>
<evidence type="ECO:0000259" key="1">
    <source>
        <dbReference type="Pfam" id="PF06568"/>
    </source>
</evidence>
<accession>A0A5B8KVG5</accession>
<dbReference type="OrthoDB" id="9812448at2"/>
<feature type="domain" description="YjiS-like" evidence="1">
    <location>
        <begin position="42"/>
        <end position="77"/>
    </location>
</feature>